<organism evidence="2 3">
    <name type="scientific">Curtobacterium flaccumfaciens</name>
    <dbReference type="NCBI Taxonomy" id="2035"/>
    <lineage>
        <taxon>Bacteria</taxon>
        <taxon>Bacillati</taxon>
        <taxon>Actinomycetota</taxon>
        <taxon>Actinomycetes</taxon>
        <taxon>Micrococcales</taxon>
        <taxon>Microbacteriaceae</taxon>
        <taxon>Curtobacterium</taxon>
    </lineage>
</organism>
<dbReference type="AlphaFoldDB" id="A0A4R6DB90"/>
<sequence length="56" mass="6469">MQTQSTLKQLRANPMEWRRRGLTPPDVIQSMIEERLAEPGHAQPLGDPSYQDFFLS</sequence>
<reference evidence="2 3" key="1">
    <citation type="submission" date="2019-03" db="EMBL/GenBank/DDBJ databases">
        <title>Genomic analyses of the natural microbiome of Caenorhabditis elegans.</title>
        <authorList>
            <person name="Samuel B."/>
        </authorList>
    </citation>
    <scope>NUCLEOTIDE SEQUENCE [LARGE SCALE GENOMIC DNA]</scope>
    <source>
        <strain evidence="2 3">JUb65</strain>
    </source>
</reference>
<gene>
    <name evidence="2" type="ORF">EDF64_11666</name>
</gene>
<evidence type="ECO:0000313" key="3">
    <source>
        <dbReference type="Proteomes" id="UP000295764"/>
    </source>
</evidence>
<name>A0A4R6DB90_9MICO</name>
<feature type="region of interest" description="Disordered" evidence="1">
    <location>
        <begin position="1"/>
        <end position="24"/>
    </location>
</feature>
<dbReference type="RefSeq" id="WP_166645796.1">
    <property type="nucleotide sequence ID" value="NZ_SNVW01000016.1"/>
</dbReference>
<dbReference type="Proteomes" id="UP000295764">
    <property type="component" value="Unassembled WGS sequence"/>
</dbReference>
<proteinExistence type="predicted"/>
<evidence type="ECO:0000313" key="2">
    <source>
        <dbReference type="EMBL" id="TDN41746.1"/>
    </source>
</evidence>
<comment type="caution">
    <text evidence="2">The sequence shown here is derived from an EMBL/GenBank/DDBJ whole genome shotgun (WGS) entry which is preliminary data.</text>
</comment>
<accession>A0A4R6DB90</accession>
<protein>
    <submittedName>
        <fullName evidence="2">Uncharacterized protein</fullName>
    </submittedName>
</protein>
<dbReference type="EMBL" id="SNVW01000016">
    <property type="protein sequence ID" value="TDN41746.1"/>
    <property type="molecule type" value="Genomic_DNA"/>
</dbReference>
<evidence type="ECO:0000256" key="1">
    <source>
        <dbReference type="SAM" id="MobiDB-lite"/>
    </source>
</evidence>